<keyword evidence="2" id="KW-0812">Transmembrane</keyword>
<evidence type="ECO:0000313" key="4">
    <source>
        <dbReference type="Proteomes" id="UP000282076"/>
    </source>
</evidence>
<reference evidence="3 4" key="1">
    <citation type="submission" date="2018-10" db="EMBL/GenBank/DDBJ databases">
        <title>Cohnella sp. M2MS4P-1, whole genome shotgun sequence.</title>
        <authorList>
            <person name="Tuo L."/>
        </authorList>
    </citation>
    <scope>NUCLEOTIDE SEQUENCE [LARGE SCALE GENOMIC DNA]</scope>
    <source>
        <strain evidence="3 4">M2MS4P-1</strain>
    </source>
</reference>
<dbReference type="Gene3D" id="3.10.450.50">
    <property type="match status" value="1"/>
</dbReference>
<feature type="compositionally biased region" description="Basic and acidic residues" evidence="1">
    <location>
        <begin position="1"/>
        <end position="12"/>
    </location>
</feature>
<dbReference type="RefSeq" id="WP_120978773.1">
    <property type="nucleotide sequence ID" value="NZ_RBZM01000008.1"/>
</dbReference>
<evidence type="ECO:0000256" key="1">
    <source>
        <dbReference type="SAM" id="MobiDB-lite"/>
    </source>
</evidence>
<dbReference type="EMBL" id="RBZM01000008">
    <property type="protein sequence ID" value="RKP50090.1"/>
    <property type="molecule type" value="Genomic_DNA"/>
</dbReference>
<accession>A0A494XHH6</accession>
<dbReference type="OrthoDB" id="2679199at2"/>
<sequence>MDETATTKEFETQKQTASASESKWDSHPFPHLQSEPNSFPQPESDPFAGLPKARTITLPGWAKVLILLLMAVGAILFFLLKNMDFGGAQSTPEKTVKGFFQAVKDKDPEKMILSIDIRPEKLPEGVNKEVLLREWKKALEQESSLLISYEILSSTIDGDSAIVQYRVVLGQRLDDEQADPPTVEQAYNLNKVDQKWYIELYK</sequence>
<organism evidence="3 4">
    <name type="scientific">Cohnella endophytica</name>
    <dbReference type="NCBI Taxonomy" id="2419778"/>
    <lineage>
        <taxon>Bacteria</taxon>
        <taxon>Bacillati</taxon>
        <taxon>Bacillota</taxon>
        <taxon>Bacilli</taxon>
        <taxon>Bacillales</taxon>
        <taxon>Paenibacillaceae</taxon>
        <taxon>Cohnella</taxon>
    </lineage>
</organism>
<name>A0A494XHH6_9BACL</name>
<keyword evidence="2" id="KW-1133">Transmembrane helix</keyword>
<evidence type="ECO:0000256" key="2">
    <source>
        <dbReference type="SAM" id="Phobius"/>
    </source>
</evidence>
<comment type="caution">
    <text evidence="3">The sequence shown here is derived from an EMBL/GenBank/DDBJ whole genome shotgun (WGS) entry which is preliminary data.</text>
</comment>
<keyword evidence="4" id="KW-1185">Reference proteome</keyword>
<keyword evidence="2" id="KW-0472">Membrane</keyword>
<dbReference type="AlphaFoldDB" id="A0A494XHH6"/>
<evidence type="ECO:0008006" key="5">
    <source>
        <dbReference type="Google" id="ProtNLM"/>
    </source>
</evidence>
<gene>
    <name evidence="3" type="ORF">D7Z26_19965</name>
</gene>
<dbReference type="Proteomes" id="UP000282076">
    <property type="component" value="Unassembled WGS sequence"/>
</dbReference>
<protein>
    <recommendedName>
        <fullName evidence="5">DUF4878 domain-containing protein</fullName>
    </recommendedName>
</protein>
<proteinExistence type="predicted"/>
<feature type="region of interest" description="Disordered" evidence="1">
    <location>
        <begin position="1"/>
        <end position="46"/>
    </location>
</feature>
<feature type="transmembrane region" description="Helical" evidence="2">
    <location>
        <begin position="60"/>
        <end position="80"/>
    </location>
</feature>
<evidence type="ECO:0000313" key="3">
    <source>
        <dbReference type="EMBL" id="RKP50090.1"/>
    </source>
</evidence>